<dbReference type="Proteomes" id="UP000593567">
    <property type="component" value="Unassembled WGS sequence"/>
</dbReference>
<name>A0A7J7KIB8_BUGNE</name>
<sequence length="225" mass="25763">MDQNQEGISLENHVFCGIIETRLATLLEQIVAFGIVSKSGYEVAKMGSELDKFGYEFTKKQESIYSLLQQLTNPIRAGNLKAALVEVASNARDQNQKIQELFPTKFFQLYEEIDEALAGDDDDLKEECMEALIIGLVNLIVSLFGARFQQLIPHASQYIDETLQAHLNGASQNLNQFKMTMNEADKQRLKENYMEIVSRFNFERYFPCQKQKVLSMLVQSQHSEY</sequence>
<keyword evidence="2" id="KW-1185">Reference proteome</keyword>
<accession>A0A7J7KIB8</accession>
<organism evidence="1 2">
    <name type="scientific">Bugula neritina</name>
    <name type="common">Brown bryozoan</name>
    <name type="synonym">Sertularia neritina</name>
    <dbReference type="NCBI Taxonomy" id="10212"/>
    <lineage>
        <taxon>Eukaryota</taxon>
        <taxon>Metazoa</taxon>
        <taxon>Spiralia</taxon>
        <taxon>Lophotrochozoa</taxon>
        <taxon>Bryozoa</taxon>
        <taxon>Gymnolaemata</taxon>
        <taxon>Cheilostomatida</taxon>
        <taxon>Flustrina</taxon>
        <taxon>Buguloidea</taxon>
        <taxon>Bugulidae</taxon>
        <taxon>Bugula</taxon>
    </lineage>
</organism>
<evidence type="ECO:0000313" key="1">
    <source>
        <dbReference type="EMBL" id="KAF6038309.1"/>
    </source>
</evidence>
<dbReference type="EMBL" id="VXIV02000431">
    <property type="protein sequence ID" value="KAF6038309.1"/>
    <property type="molecule type" value="Genomic_DNA"/>
</dbReference>
<gene>
    <name evidence="1" type="ORF">EB796_003383</name>
</gene>
<evidence type="ECO:0000313" key="2">
    <source>
        <dbReference type="Proteomes" id="UP000593567"/>
    </source>
</evidence>
<protein>
    <submittedName>
        <fullName evidence="1">Uncharacterized protein</fullName>
    </submittedName>
</protein>
<comment type="caution">
    <text evidence="1">The sequence shown here is derived from an EMBL/GenBank/DDBJ whole genome shotgun (WGS) entry which is preliminary data.</text>
</comment>
<proteinExistence type="predicted"/>
<reference evidence="1" key="1">
    <citation type="submission" date="2020-06" db="EMBL/GenBank/DDBJ databases">
        <title>Draft genome of Bugula neritina, a colonial animal packing powerful symbionts and potential medicines.</title>
        <authorList>
            <person name="Rayko M."/>
        </authorList>
    </citation>
    <scope>NUCLEOTIDE SEQUENCE [LARGE SCALE GENOMIC DNA]</scope>
    <source>
        <strain evidence="1">Kwan_BN1</strain>
    </source>
</reference>
<dbReference type="AlphaFoldDB" id="A0A7J7KIB8"/>